<dbReference type="GO" id="GO:0004594">
    <property type="term" value="F:pantothenate kinase activity"/>
    <property type="evidence" value="ECO:0007669"/>
    <property type="project" value="UniProtKB-UniRule"/>
</dbReference>
<feature type="binding site" evidence="14">
    <location>
        <begin position="95"/>
        <end position="102"/>
    </location>
    <ligand>
        <name>ATP</name>
        <dbReference type="ChEBI" id="CHEBI:30616"/>
    </ligand>
</feature>
<dbReference type="SUPFAM" id="SSF52540">
    <property type="entry name" value="P-loop containing nucleoside triphosphate hydrolases"/>
    <property type="match status" value="1"/>
</dbReference>
<dbReference type="CDD" id="cd02025">
    <property type="entry name" value="PanK"/>
    <property type="match status" value="1"/>
</dbReference>
<evidence type="ECO:0000256" key="3">
    <source>
        <dbReference type="ARBA" id="ARBA00005225"/>
    </source>
</evidence>
<dbReference type="EMBL" id="CP022983">
    <property type="protein sequence ID" value="ASV66677.1"/>
    <property type="molecule type" value="Genomic_DNA"/>
</dbReference>
<keyword evidence="10 14" id="KW-0418">Kinase</keyword>
<evidence type="ECO:0000256" key="5">
    <source>
        <dbReference type="ARBA" id="ARBA00012102"/>
    </source>
</evidence>
<evidence type="ECO:0000256" key="4">
    <source>
        <dbReference type="ARBA" id="ARBA00006087"/>
    </source>
</evidence>
<comment type="catalytic activity">
    <reaction evidence="1 14 15">
        <text>(R)-pantothenate + ATP = (R)-4'-phosphopantothenate + ADP + H(+)</text>
        <dbReference type="Rhea" id="RHEA:16373"/>
        <dbReference type="ChEBI" id="CHEBI:10986"/>
        <dbReference type="ChEBI" id="CHEBI:15378"/>
        <dbReference type="ChEBI" id="CHEBI:29032"/>
        <dbReference type="ChEBI" id="CHEBI:30616"/>
        <dbReference type="ChEBI" id="CHEBI:456216"/>
        <dbReference type="EC" id="2.7.1.33"/>
    </reaction>
</comment>
<organism evidence="17 18">
    <name type="scientific">Cytobacillus kochii</name>
    <dbReference type="NCBI Taxonomy" id="859143"/>
    <lineage>
        <taxon>Bacteria</taxon>
        <taxon>Bacillati</taxon>
        <taxon>Bacillota</taxon>
        <taxon>Bacilli</taxon>
        <taxon>Bacillales</taxon>
        <taxon>Bacillaceae</taxon>
        <taxon>Cytobacillus</taxon>
    </lineage>
</organism>
<dbReference type="InterPro" id="IPR004566">
    <property type="entry name" value="PanK"/>
</dbReference>
<dbReference type="OrthoDB" id="1550976at2"/>
<dbReference type="EC" id="2.7.1.33" evidence="5 14"/>
<dbReference type="UniPathway" id="UPA00241">
    <property type="reaction ID" value="UER00352"/>
</dbReference>
<evidence type="ECO:0000256" key="7">
    <source>
        <dbReference type="ARBA" id="ARBA00022490"/>
    </source>
</evidence>
<comment type="subcellular location">
    <subcellularLocation>
        <location evidence="2 14 15">Cytoplasm</location>
    </subcellularLocation>
</comment>
<evidence type="ECO:0000259" key="16">
    <source>
        <dbReference type="Pfam" id="PF00485"/>
    </source>
</evidence>
<evidence type="ECO:0000256" key="15">
    <source>
        <dbReference type="RuleBase" id="RU003530"/>
    </source>
</evidence>
<proteinExistence type="inferred from homology"/>
<dbReference type="AlphaFoldDB" id="A0A248TEQ9"/>
<sequence>MNKQLTKDYSPYLTFNRSEWSALSRRSTIPLEDLDLQSLQGVNDRLSLSEVTEVYQPISQLLNLYYLNAKNMHKDSNHFLQMETKKVPYIIGIAGSVAVGKSTTARMIQYLISEWPEQPKVDLVTTDGFLYPNEILESKGLMKKKGFPESYDISKLFKFLSELKSGQSVVQAPVYSHLTYNIVRDEMQTLTEPDIVIVEGINVLQPPKNVRGKDKPFISDFFDFSIYIDAEEANVEKWYKERFQLLRSTAFKNPKSYFNKFAKMSEGEALAIADRIWKETNHTNLKKNILPTKNRADLIIEKGEGHSVTEVKVRKL</sequence>
<dbReference type="HAMAP" id="MF_00215">
    <property type="entry name" value="Pantothen_kinase_1"/>
    <property type="match status" value="1"/>
</dbReference>
<dbReference type="KEGG" id="bko:CKF48_04680"/>
<dbReference type="GeneID" id="97214983"/>
<keyword evidence="7 14" id="KW-0963">Cytoplasm</keyword>
<evidence type="ECO:0000256" key="13">
    <source>
        <dbReference type="ARBA" id="ARBA00032866"/>
    </source>
</evidence>
<comment type="pathway">
    <text evidence="3 14 15">Cofactor biosynthesis; coenzyme A biosynthesis; CoA from (R)-pantothenate: step 1/5.</text>
</comment>
<keyword evidence="8 14" id="KW-0808">Transferase</keyword>
<keyword evidence="12 14" id="KW-0173">Coenzyme A biosynthesis</keyword>
<evidence type="ECO:0000313" key="18">
    <source>
        <dbReference type="Proteomes" id="UP000215137"/>
    </source>
</evidence>
<dbReference type="PANTHER" id="PTHR10285">
    <property type="entry name" value="URIDINE KINASE"/>
    <property type="match status" value="1"/>
</dbReference>
<evidence type="ECO:0000256" key="8">
    <source>
        <dbReference type="ARBA" id="ARBA00022679"/>
    </source>
</evidence>
<evidence type="ECO:0000256" key="9">
    <source>
        <dbReference type="ARBA" id="ARBA00022741"/>
    </source>
</evidence>
<evidence type="ECO:0000256" key="14">
    <source>
        <dbReference type="HAMAP-Rule" id="MF_00215"/>
    </source>
</evidence>
<dbReference type="Gene3D" id="3.40.50.300">
    <property type="entry name" value="P-loop containing nucleotide triphosphate hydrolases"/>
    <property type="match status" value="1"/>
</dbReference>
<evidence type="ECO:0000256" key="10">
    <source>
        <dbReference type="ARBA" id="ARBA00022777"/>
    </source>
</evidence>
<evidence type="ECO:0000256" key="11">
    <source>
        <dbReference type="ARBA" id="ARBA00022840"/>
    </source>
</evidence>
<dbReference type="GO" id="GO:0015937">
    <property type="term" value="P:coenzyme A biosynthetic process"/>
    <property type="evidence" value="ECO:0007669"/>
    <property type="project" value="UniProtKB-UniRule"/>
</dbReference>
<dbReference type="Proteomes" id="UP000215137">
    <property type="component" value="Chromosome"/>
</dbReference>
<evidence type="ECO:0000313" key="17">
    <source>
        <dbReference type="EMBL" id="ASV66677.1"/>
    </source>
</evidence>
<evidence type="ECO:0000256" key="12">
    <source>
        <dbReference type="ARBA" id="ARBA00022993"/>
    </source>
</evidence>
<dbReference type="GO" id="GO:0005524">
    <property type="term" value="F:ATP binding"/>
    <property type="evidence" value="ECO:0007669"/>
    <property type="project" value="UniProtKB-UniRule"/>
</dbReference>
<feature type="domain" description="Phosphoribulokinase/uridine kinase" evidence="16">
    <location>
        <begin position="90"/>
        <end position="232"/>
    </location>
</feature>
<dbReference type="Pfam" id="PF00485">
    <property type="entry name" value="PRK"/>
    <property type="match status" value="1"/>
</dbReference>
<protein>
    <recommendedName>
        <fullName evidence="6 14">Pantothenate kinase</fullName>
        <ecNumber evidence="5 14">2.7.1.33</ecNumber>
    </recommendedName>
    <alternativeName>
        <fullName evidence="13 14">Pantothenic acid kinase</fullName>
    </alternativeName>
</protein>
<dbReference type="PIRSF" id="PIRSF000545">
    <property type="entry name" value="Pantothenate_kin"/>
    <property type="match status" value="1"/>
</dbReference>
<dbReference type="RefSeq" id="WP_095370252.1">
    <property type="nucleotide sequence ID" value="NZ_CM126253.1"/>
</dbReference>
<dbReference type="NCBIfam" id="TIGR00554">
    <property type="entry name" value="panK_bact"/>
    <property type="match status" value="1"/>
</dbReference>
<evidence type="ECO:0000256" key="6">
    <source>
        <dbReference type="ARBA" id="ARBA00015080"/>
    </source>
</evidence>
<dbReference type="GO" id="GO:0005737">
    <property type="term" value="C:cytoplasm"/>
    <property type="evidence" value="ECO:0007669"/>
    <property type="project" value="UniProtKB-SubCell"/>
</dbReference>
<name>A0A248TEQ9_9BACI</name>
<keyword evidence="18" id="KW-1185">Reference proteome</keyword>
<evidence type="ECO:0000256" key="2">
    <source>
        <dbReference type="ARBA" id="ARBA00004496"/>
    </source>
</evidence>
<keyword evidence="11 14" id="KW-0067">ATP-binding</keyword>
<comment type="similarity">
    <text evidence="4 14 15">Belongs to the prokaryotic pantothenate kinase family.</text>
</comment>
<evidence type="ECO:0000256" key="1">
    <source>
        <dbReference type="ARBA" id="ARBA00001206"/>
    </source>
</evidence>
<reference evidence="17 18" key="1">
    <citation type="submission" date="2017-08" db="EMBL/GenBank/DDBJ databases">
        <title>Complete Genome Sequence of Bacillus kochii Oregon-R-modENCODE STRAIN BDGP4, isolated from Drosophila melanogaster gut.</title>
        <authorList>
            <person name="Wan K.H."/>
            <person name="Yu C."/>
            <person name="Park S."/>
            <person name="Hammonds A.S."/>
            <person name="Booth B.W."/>
            <person name="Celniker S.E."/>
        </authorList>
    </citation>
    <scope>NUCLEOTIDE SEQUENCE [LARGE SCALE GENOMIC DNA]</scope>
    <source>
        <strain evidence="17 18">BDGP4</strain>
    </source>
</reference>
<accession>A0A248TEQ9</accession>
<gene>
    <name evidence="14" type="primary">coaA</name>
    <name evidence="17" type="ORF">CKF48_04680</name>
</gene>
<dbReference type="InterPro" id="IPR006083">
    <property type="entry name" value="PRK/URK"/>
</dbReference>
<dbReference type="InterPro" id="IPR027417">
    <property type="entry name" value="P-loop_NTPase"/>
</dbReference>
<keyword evidence="9 14" id="KW-0547">Nucleotide-binding</keyword>